<sequence length="97" mass="10126">MACIRLGGQVIRASNVVQLDVDSEVNHVVGPLNPKAVDQREPVFVGGVPESLLTSSLTTRNSFTGCIRNFVIDGKPVSFSKAALVSGAVSINTCPTA</sequence>
<dbReference type="InterPro" id="IPR050372">
    <property type="entry name" value="Neurexin-related_CASP"/>
</dbReference>
<evidence type="ECO:0000313" key="3">
    <source>
        <dbReference type="EMBL" id="KAH1173290.1"/>
    </source>
</evidence>
<feature type="domain" description="Laminin G" evidence="2">
    <location>
        <begin position="1"/>
        <end position="94"/>
    </location>
</feature>
<reference evidence="3" key="1">
    <citation type="submission" date="2021-09" db="EMBL/GenBank/DDBJ databases">
        <title>The genome of Mauremys mutica provides insights into the evolution of semi-aquatic lifestyle.</title>
        <authorList>
            <person name="Gong S."/>
            <person name="Gao Y."/>
        </authorList>
    </citation>
    <scope>NUCLEOTIDE SEQUENCE</scope>
    <source>
        <strain evidence="3">MM-2020</strain>
        <tissue evidence="3">Muscle</tissue>
    </source>
</reference>
<dbReference type="SUPFAM" id="SSF49899">
    <property type="entry name" value="Concanavalin A-like lectins/glucanases"/>
    <property type="match status" value="1"/>
</dbReference>
<dbReference type="Proteomes" id="UP000827986">
    <property type="component" value="Unassembled WGS sequence"/>
</dbReference>
<keyword evidence="4" id="KW-1185">Reference proteome</keyword>
<dbReference type="Gene3D" id="2.60.120.200">
    <property type="match status" value="1"/>
</dbReference>
<comment type="caution">
    <text evidence="3">The sequence shown here is derived from an EMBL/GenBank/DDBJ whole genome shotgun (WGS) entry which is preliminary data.</text>
</comment>
<dbReference type="InterPro" id="IPR013320">
    <property type="entry name" value="ConA-like_dom_sf"/>
</dbReference>
<evidence type="ECO:0000259" key="2">
    <source>
        <dbReference type="PROSITE" id="PS50025"/>
    </source>
</evidence>
<dbReference type="EMBL" id="JAHDVG010000482">
    <property type="protein sequence ID" value="KAH1173290.1"/>
    <property type="molecule type" value="Genomic_DNA"/>
</dbReference>
<dbReference type="PROSITE" id="PS50025">
    <property type="entry name" value="LAM_G_DOMAIN"/>
    <property type="match status" value="1"/>
</dbReference>
<dbReference type="InterPro" id="IPR001791">
    <property type="entry name" value="Laminin_G"/>
</dbReference>
<dbReference type="PANTHER" id="PTHR15036:SF85">
    <property type="entry name" value="SP2353, ISOFORM A"/>
    <property type="match status" value="1"/>
</dbReference>
<dbReference type="CDD" id="cd00110">
    <property type="entry name" value="LamG"/>
    <property type="match status" value="1"/>
</dbReference>
<dbReference type="Pfam" id="PF02210">
    <property type="entry name" value="Laminin_G_2"/>
    <property type="match status" value="1"/>
</dbReference>
<accession>A0A9D3X5W5</accession>
<name>A0A9D3X5W5_9SAUR</name>
<gene>
    <name evidence="3" type="ORF">KIL84_017129</name>
</gene>
<comment type="caution">
    <text evidence="1">Lacks conserved residue(s) required for the propagation of feature annotation.</text>
</comment>
<dbReference type="PANTHER" id="PTHR15036">
    <property type="entry name" value="PIKACHURIN-LIKE PROTEIN"/>
    <property type="match status" value="1"/>
</dbReference>
<organism evidence="3 4">
    <name type="scientific">Mauremys mutica</name>
    <name type="common">yellowpond turtle</name>
    <dbReference type="NCBI Taxonomy" id="74926"/>
    <lineage>
        <taxon>Eukaryota</taxon>
        <taxon>Metazoa</taxon>
        <taxon>Chordata</taxon>
        <taxon>Craniata</taxon>
        <taxon>Vertebrata</taxon>
        <taxon>Euteleostomi</taxon>
        <taxon>Archelosauria</taxon>
        <taxon>Testudinata</taxon>
        <taxon>Testudines</taxon>
        <taxon>Cryptodira</taxon>
        <taxon>Durocryptodira</taxon>
        <taxon>Testudinoidea</taxon>
        <taxon>Geoemydidae</taxon>
        <taxon>Geoemydinae</taxon>
        <taxon>Mauremys</taxon>
    </lineage>
</organism>
<evidence type="ECO:0000256" key="1">
    <source>
        <dbReference type="PROSITE-ProRule" id="PRU00122"/>
    </source>
</evidence>
<proteinExistence type="predicted"/>
<dbReference type="GO" id="GO:0016020">
    <property type="term" value="C:membrane"/>
    <property type="evidence" value="ECO:0007669"/>
    <property type="project" value="UniProtKB-SubCell"/>
</dbReference>
<dbReference type="AlphaFoldDB" id="A0A9D3X5W5"/>
<evidence type="ECO:0000313" key="4">
    <source>
        <dbReference type="Proteomes" id="UP000827986"/>
    </source>
</evidence>
<protein>
    <recommendedName>
        <fullName evidence="2">Laminin G domain-containing protein</fullName>
    </recommendedName>
</protein>